<feature type="domain" description="Helix-turn-helix" evidence="1">
    <location>
        <begin position="48"/>
        <end position="86"/>
    </location>
</feature>
<dbReference type="SUPFAM" id="SSF46955">
    <property type="entry name" value="Putative DNA-binding domain"/>
    <property type="match status" value="1"/>
</dbReference>
<keyword evidence="2" id="KW-0238">DNA-binding</keyword>
<dbReference type="NCBIfam" id="TIGR01764">
    <property type="entry name" value="excise"/>
    <property type="match status" value="1"/>
</dbReference>
<dbReference type="Pfam" id="PF12728">
    <property type="entry name" value="HTH_17"/>
    <property type="match status" value="1"/>
</dbReference>
<dbReference type="Proteomes" id="UP000185210">
    <property type="component" value="Unassembled WGS sequence"/>
</dbReference>
<dbReference type="EMBL" id="FSHM01000002">
    <property type="protein sequence ID" value="SIA67377.1"/>
    <property type="molecule type" value="Genomic_DNA"/>
</dbReference>
<comment type="caution">
    <text evidence="2">The sequence shown here is derived from an EMBL/GenBank/DDBJ whole genome shotgun (WGS) entry which is preliminary data.</text>
</comment>
<dbReference type="AlphaFoldDB" id="A0AB38CWZ3"/>
<evidence type="ECO:0000259" key="1">
    <source>
        <dbReference type="Pfam" id="PF12728"/>
    </source>
</evidence>
<proteinExistence type="predicted"/>
<dbReference type="InterPro" id="IPR009061">
    <property type="entry name" value="DNA-bd_dom_put_sf"/>
</dbReference>
<evidence type="ECO:0000313" key="2">
    <source>
        <dbReference type="EMBL" id="SIA67377.1"/>
    </source>
</evidence>
<sequence length="99" mass="10953">MLMWTQAVVTCHAIASGTTVSKALPRHRVGVFLLPAKEPGVIVVQRISINEVAEEFGISPRTVRRYIATGRLTAYKVGPRLVRLDRDEARKQLLGESKA</sequence>
<reference evidence="2 3" key="1">
    <citation type="submission" date="2016-11" db="EMBL/GenBank/DDBJ databases">
        <authorList>
            <consortium name="Pathogen Informatics"/>
        </authorList>
    </citation>
    <scope>NUCLEOTIDE SEQUENCE [LARGE SCALE GENOMIC DNA]</scope>
    <source>
        <strain evidence="2 3">104</strain>
    </source>
</reference>
<protein>
    <submittedName>
        <fullName evidence="2">DNA-binding protein, excisionase family</fullName>
    </submittedName>
</protein>
<organism evidence="2 3">
    <name type="scientific">Mycobacteroides abscessus subsp. abscessus</name>
    <dbReference type="NCBI Taxonomy" id="1185650"/>
    <lineage>
        <taxon>Bacteria</taxon>
        <taxon>Bacillati</taxon>
        <taxon>Actinomycetota</taxon>
        <taxon>Actinomycetes</taxon>
        <taxon>Mycobacteriales</taxon>
        <taxon>Mycobacteriaceae</taxon>
        <taxon>Mycobacteroides</taxon>
        <taxon>Mycobacteroides abscessus</taxon>
    </lineage>
</organism>
<gene>
    <name evidence="2" type="ORF">SAMEA2070301_01848</name>
</gene>
<dbReference type="InterPro" id="IPR010093">
    <property type="entry name" value="SinI_DNA-bd"/>
</dbReference>
<accession>A0AB38CWZ3</accession>
<dbReference type="InterPro" id="IPR041657">
    <property type="entry name" value="HTH_17"/>
</dbReference>
<name>A0AB38CWZ3_9MYCO</name>
<dbReference type="Gene3D" id="1.10.1660.10">
    <property type="match status" value="1"/>
</dbReference>
<evidence type="ECO:0000313" key="3">
    <source>
        <dbReference type="Proteomes" id="UP000185210"/>
    </source>
</evidence>
<dbReference type="GO" id="GO:0003677">
    <property type="term" value="F:DNA binding"/>
    <property type="evidence" value="ECO:0007669"/>
    <property type="project" value="UniProtKB-KW"/>
</dbReference>